<dbReference type="PANTHER" id="PTHR24113">
    <property type="entry name" value="RAN GTPASE-ACTIVATING PROTEIN 1"/>
    <property type="match status" value="1"/>
</dbReference>
<dbReference type="PANTHER" id="PTHR24113:SF12">
    <property type="entry name" value="RAN GTPASE-ACTIVATING PROTEIN 1"/>
    <property type="match status" value="1"/>
</dbReference>
<feature type="compositionally biased region" description="Polar residues" evidence="4">
    <location>
        <begin position="174"/>
        <end position="185"/>
    </location>
</feature>
<evidence type="ECO:0000256" key="4">
    <source>
        <dbReference type="SAM" id="MobiDB-lite"/>
    </source>
</evidence>
<dbReference type="InterPro" id="IPR032675">
    <property type="entry name" value="LRR_dom_sf"/>
</dbReference>
<feature type="region of interest" description="Disordered" evidence="4">
    <location>
        <begin position="198"/>
        <end position="233"/>
    </location>
</feature>
<feature type="region of interest" description="Disordered" evidence="4">
    <location>
        <begin position="911"/>
        <end position="930"/>
    </location>
</feature>
<keyword evidence="6" id="KW-1185">Reference proteome</keyword>
<feature type="compositionally biased region" description="Low complexity" evidence="4">
    <location>
        <begin position="1169"/>
        <end position="1179"/>
    </location>
</feature>
<proteinExistence type="predicted"/>
<evidence type="ECO:0000313" key="5">
    <source>
        <dbReference type="EMBL" id="CDO55903.1"/>
    </source>
</evidence>
<feature type="region of interest" description="Disordered" evidence="4">
    <location>
        <begin position="151"/>
        <end position="185"/>
    </location>
</feature>
<dbReference type="GO" id="GO:0005096">
    <property type="term" value="F:GTPase activator activity"/>
    <property type="evidence" value="ECO:0007669"/>
    <property type="project" value="UniProtKB-KW"/>
</dbReference>
<dbReference type="GO" id="GO:0048471">
    <property type="term" value="C:perinuclear region of cytoplasm"/>
    <property type="evidence" value="ECO:0007669"/>
    <property type="project" value="TreeGrafter"/>
</dbReference>
<feature type="compositionally biased region" description="Low complexity" evidence="4">
    <location>
        <begin position="911"/>
        <end position="920"/>
    </location>
</feature>
<reference evidence="5" key="1">
    <citation type="submission" date="2014-03" db="EMBL/GenBank/DDBJ databases">
        <authorList>
            <person name="Casaregola S."/>
        </authorList>
    </citation>
    <scope>NUCLEOTIDE SEQUENCE [LARGE SCALE GENOMIC DNA]</scope>
    <source>
        <strain evidence="5">CLIB 918</strain>
    </source>
</reference>
<feature type="region of interest" description="Disordered" evidence="4">
    <location>
        <begin position="411"/>
        <end position="430"/>
    </location>
</feature>
<protein>
    <submittedName>
        <fullName evidence="5">Similar to Saccharomyces cerevisiae YPL137C GIP3 Glc7-interacting protein whose overexpression relocalizes Glc7p from the nucleus and prevents chromosome segregation</fullName>
    </submittedName>
</protein>
<dbReference type="GO" id="GO:0005634">
    <property type="term" value="C:nucleus"/>
    <property type="evidence" value="ECO:0007669"/>
    <property type="project" value="TreeGrafter"/>
</dbReference>
<evidence type="ECO:0000256" key="1">
    <source>
        <dbReference type="ARBA" id="ARBA00022468"/>
    </source>
</evidence>
<dbReference type="STRING" id="1173061.A0A0J9XEG0"/>
<dbReference type="GO" id="GO:0031267">
    <property type="term" value="F:small GTPase binding"/>
    <property type="evidence" value="ECO:0007669"/>
    <property type="project" value="TreeGrafter"/>
</dbReference>
<evidence type="ECO:0000313" key="6">
    <source>
        <dbReference type="Proteomes" id="UP000242525"/>
    </source>
</evidence>
<feature type="compositionally biased region" description="Basic residues" evidence="4">
    <location>
        <begin position="411"/>
        <end position="420"/>
    </location>
</feature>
<feature type="compositionally biased region" description="Polar residues" evidence="4">
    <location>
        <begin position="1185"/>
        <end position="1198"/>
    </location>
</feature>
<dbReference type="Proteomes" id="UP000242525">
    <property type="component" value="Unassembled WGS sequence"/>
</dbReference>
<sequence length="1198" mass="132570">MPSTQLFDTPDSQDYDWIARVNTVNATSKGTRSRASSLSSASLPVTPARVASPARSTVNPSSSSLEQRSSSPMSSPPITNSHVTNDNGKTPIHAKPRTTPISPLKNIRNEIIHDSTLGPTIRKVKSTPSPSQGSSGLGRKASWLFSKFIHKSRPESPSSHKSRTESPSPPPRASSGNRLHPTSSISIGALADRDYEYTMKPSSTSPLDAKNLNPKAGAPSTNDAKTSVNPTDYQMPTNFIHTPVPQAQLSPETAAGSLSPISSLEEHPMTLNSTANTEPHKSGFLINTLRKLKATTEPTMPMHPQCRRRILNVNKDKPMCPIPDLKKLNVHRVKFALDTFINDPPQQIPARVPKEGTVKVGEDGSIVRPHHPADLANPTKNYHTSAYTASVAAYNAATVVANIVRSENKKFMSKSKHHGTNHKEEEEEDIPANLSLNKLKIDTPMHEGSSSNNNSRSNSVVSEKFLEDTNANDSNNTAKDSQTQISLSELYTRCCHLREIMPIKATLSQLEGQTGTLPYLRFMNPRPTMIEVLAFSDFLSVAKVTTVVLNNMDITEDMFRNLILSLAFSKSLFKLSLKNTNITPTSWKVLCAFLVTNKRLMKLDVSVAEPRDGKKRIRYRQDTFYDRMNLDWELLTKTLVARGGIEELIINGCMVPHEQFQKLISKGCSIATKRLGVASSDLQASDLLALSEWTTQTNCVCEGIDLGGNDLGDLTELIAKIFSQASLFFVSFNSCHLKNAAELGAIFEAHHQNSKLRFLDLSFNPDLFPKFLPTFTTYLPDYREMRRIHLDYNGLRSKDIIRLADSFAKCPSLSHISLLGNSEINAAAGEALAVAVKLSQTITFVDIDSGLIPENISRRLSHYCMQNVETLVKQKVEQSDALEDYNFEGELELLDDGTELANAVKYVVENNESTKSSSSEPGAEDTENKDDIVSSKLFSDALAKRADAVHTKVRKRLESIMQNYEHYTEVEPEIREKLIKLYYLDATLESVLRKYNRLKQKFHPRSFGVFYPPTPKDEPGEVEKGLASAAASGSAESVECCSEMTDETTAPGTTAPVQDYLEPTDTGHLNNELYKQREREEGDFHKLGVFIRHSKSAQSLTHPLEASGSQLRKLLLDESGGTNSEDIESFIDRLRNMSDTELQEYFSRIYCKPLPAQDDDSDDDDSDSSNDSQESNSNSAKVETATPTLTVSNDETET</sequence>
<feature type="region of interest" description="Disordered" evidence="4">
    <location>
        <begin position="25"/>
        <end position="139"/>
    </location>
</feature>
<comment type="caution">
    <text evidence="5">The sequence shown here is derived from an EMBL/GenBank/DDBJ whole genome shotgun (WGS) entry which is preliminary data.</text>
</comment>
<gene>
    <name evidence="5" type="ORF">BN980_GECA13s00010g</name>
</gene>
<feature type="compositionally biased region" description="Polar residues" evidence="4">
    <location>
        <begin position="219"/>
        <end position="233"/>
    </location>
</feature>
<feature type="compositionally biased region" description="Low complexity" evidence="4">
    <location>
        <begin position="33"/>
        <end position="43"/>
    </location>
</feature>
<evidence type="ECO:0000256" key="2">
    <source>
        <dbReference type="ARBA" id="ARBA00022614"/>
    </source>
</evidence>
<dbReference type="OrthoDB" id="8436363at2759"/>
<dbReference type="GO" id="GO:0005829">
    <property type="term" value="C:cytosol"/>
    <property type="evidence" value="ECO:0007669"/>
    <property type="project" value="TreeGrafter"/>
</dbReference>
<keyword evidence="2" id="KW-0433">Leucine-rich repeat</keyword>
<accession>A0A0J9XEG0</accession>
<keyword evidence="1" id="KW-0343">GTPase activation</keyword>
<feature type="compositionally biased region" description="Low complexity" evidence="4">
    <location>
        <begin position="60"/>
        <end position="81"/>
    </location>
</feature>
<feature type="region of interest" description="Disordered" evidence="4">
    <location>
        <begin position="1151"/>
        <end position="1198"/>
    </location>
</feature>
<dbReference type="InterPro" id="IPR027038">
    <property type="entry name" value="RanGap"/>
</dbReference>
<keyword evidence="3" id="KW-0677">Repeat</keyword>
<name>A0A0J9XEG0_GEOCN</name>
<dbReference type="GO" id="GO:0006913">
    <property type="term" value="P:nucleocytoplasmic transport"/>
    <property type="evidence" value="ECO:0007669"/>
    <property type="project" value="TreeGrafter"/>
</dbReference>
<dbReference type="AlphaFoldDB" id="A0A0J9XEG0"/>
<dbReference type="Gene3D" id="3.80.10.10">
    <property type="entry name" value="Ribonuclease Inhibitor"/>
    <property type="match status" value="2"/>
</dbReference>
<feature type="compositionally biased region" description="Acidic residues" evidence="4">
    <location>
        <begin position="1157"/>
        <end position="1168"/>
    </location>
</feature>
<dbReference type="EMBL" id="CCBN010000013">
    <property type="protein sequence ID" value="CDO55903.1"/>
    <property type="molecule type" value="Genomic_DNA"/>
</dbReference>
<dbReference type="SUPFAM" id="SSF52047">
    <property type="entry name" value="RNI-like"/>
    <property type="match status" value="1"/>
</dbReference>
<organism evidence="5 6">
    <name type="scientific">Geotrichum candidum</name>
    <name type="common">Oospora lactis</name>
    <name type="synonym">Dipodascus geotrichum</name>
    <dbReference type="NCBI Taxonomy" id="1173061"/>
    <lineage>
        <taxon>Eukaryota</taxon>
        <taxon>Fungi</taxon>
        <taxon>Dikarya</taxon>
        <taxon>Ascomycota</taxon>
        <taxon>Saccharomycotina</taxon>
        <taxon>Dipodascomycetes</taxon>
        <taxon>Dipodascales</taxon>
        <taxon>Dipodascaceae</taxon>
        <taxon>Geotrichum</taxon>
    </lineage>
</organism>
<evidence type="ECO:0000256" key="3">
    <source>
        <dbReference type="ARBA" id="ARBA00022737"/>
    </source>
</evidence>